<name>A0A0C3EEH3_9AGAM</name>
<keyword evidence="2" id="KW-0472">Membrane</keyword>
<organism evidence="3 4">
    <name type="scientific">Scleroderma citrinum Foug A</name>
    <dbReference type="NCBI Taxonomy" id="1036808"/>
    <lineage>
        <taxon>Eukaryota</taxon>
        <taxon>Fungi</taxon>
        <taxon>Dikarya</taxon>
        <taxon>Basidiomycota</taxon>
        <taxon>Agaricomycotina</taxon>
        <taxon>Agaricomycetes</taxon>
        <taxon>Agaricomycetidae</taxon>
        <taxon>Boletales</taxon>
        <taxon>Sclerodermatineae</taxon>
        <taxon>Sclerodermataceae</taxon>
        <taxon>Scleroderma</taxon>
    </lineage>
</organism>
<dbReference type="AlphaFoldDB" id="A0A0C3EEH3"/>
<feature type="compositionally biased region" description="Basic and acidic residues" evidence="1">
    <location>
        <begin position="233"/>
        <end position="243"/>
    </location>
</feature>
<sequence length="243" mass="26203">MPALPACDPPMNSSVVVLPCSPTGRVAEDTASEASGKMQANTVVLMVVSMICFCLLLLGFYLVARRKAQTPIVPAGNAPLRTNATATHPPRLPQWRSDIRELWAGWLPNNSQPSARPPRPPSTRQPKYAQSGATSSFASSNVTPSMAEHCRCASYDLDHELTKEMDRISRGGMQAGHPPKDSSASGQRGYVEAVPNIPESRSRDATASPHGRHGACNVQGDSRNDGGSCLPWRRTERQCGRCQ</sequence>
<keyword evidence="2" id="KW-0812">Transmembrane</keyword>
<evidence type="ECO:0000256" key="2">
    <source>
        <dbReference type="SAM" id="Phobius"/>
    </source>
</evidence>
<accession>A0A0C3EEH3</accession>
<proteinExistence type="predicted"/>
<dbReference type="EMBL" id="KN822016">
    <property type="protein sequence ID" value="KIM66689.1"/>
    <property type="molecule type" value="Genomic_DNA"/>
</dbReference>
<keyword evidence="2" id="KW-1133">Transmembrane helix</keyword>
<evidence type="ECO:0000313" key="3">
    <source>
        <dbReference type="EMBL" id="KIM66689.1"/>
    </source>
</evidence>
<feature type="compositionally biased region" description="Polar residues" evidence="1">
    <location>
        <begin position="131"/>
        <end position="141"/>
    </location>
</feature>
<feature type="region of interest" description="Disordered" evidence="1">
    <location>
        <begin position="170"/>
        <end position="243"/>
    </location>
</feature>
<reference evidence="3 4" key="1">
    <citation type="submission" date="2014-04" db="EMBL/GenBank/DDBJ databases">
        <authorList>
            <consortium name="DOE Joint Genome Institute"/>
            <person name="Kuo A."/>
            <person name="Kohler A."/>
            <person name="Nagy L.G."/>
            <person name="Floudas D."/>
            <person name="Copeland A."/>
            <person name="Barry K.W."/>
            <person name="Cichocki N."/>
            <person name="Veneault-Fourrey C."/>
            <person name="LaButti K."/>
            <person name="Lindquist E.A."/>
            <person name="Lipzen A."/>
            <person name="Lundell T."/>
            <person name="Morin E."/>
            <person name="Murat C."/>
            <person name="Sun H."/>
            <person name="Tunlid A."/>
            <person name="Henrissat B."/>
            <person name="Grigoriev I.V."/>
            <person name="Hibbett D.S."/>
            <person name="Martin F."/>
            <person name="Nordberg H.P."/>
            <person name="Cantor M.N."/>
            <person name="Hua S.X."/>
        </authorList>
    </citation>
    <scope>NUCLEOTIDE SEQUENCE [LARGE SCALE GENOMIC DNA]</scope>
    <source>
        <strain evidence="3 4">Foug A</strain>
    </source>
</reference>
<dbReference type="HOGENOM" id="CLU_1090543_0_0_1"/>
<evidence type="ECO:0000256" key="1">
    <source>
        <dbReference type="SAM" id="MobiDB-lite"/>
    </source>
</evidence>
<reference evidence="4" key="2">
    <citation type="submission" date="2015-01" db="EMBL/GenBank/DDBJ databases">
        <title>Evolutionary Origins and Diversification of the Mycorrhizal Mutualists.</title>
        <authorList>
            <consortium name="DOE Joint Genome Institute"/>
            <consortium name="Mycorrhizal Genomics Consortium"/>
            <person name="Kohler A."/>
            <person name="Kuo A."/>
            <person name="Nagy L.G."/>
            <person name="Floudas D."/>
            <person name="Copeland A."/>
            <person name="Barry K.W."/>
            <person name="Cichocki N."/>
            <person name="Veneault-Fourrey C."/>
            <person name="LaButti K."/>
            <person name="Lindquist E.A."/>
            <person name="Lipzen A."/>
            <person name="Lundell T."/>
            <person name="Morin E."/>
            <person name="Murat C."/>
            <person name="Riley R."/>
            <person name="Ohm R."/>
            <person name="Sun H."/>
            <person name="Tunlid A."/>
            <person name="Henrissat B."/>
            <person name="Grigoriev I.V."/>
            <person name="Hibbett D.S."/>
            <person name="Martin F."/>
        </authorList>
    </citation>
    <scope>NUCLEOTIDE SEQUENCE [LARGE SCALE GENOMIC DNA]</scope>
    <source>
        <strain evidence="4">Foug A</strain>
    </source>
</reference>
<feature type="region of interest" description="Disordered" evidence="1">
    <location>
        <begin position="107"/>
        <end position="141"/>
    </location>
</feature>
<protein>
    <submittedName>
        <fullName evidence="3">Uncharacterized protein</fullName>
    </submittedName>
</protein>
<feature type="transmembrane region" description="Helical" evidence="2">
    <location>
        <begin position="43"/>
        <end position="64"/>
    </location>
</feature>
<dbReference type="OrthoDB" id="2682166at2759"/>
<gene>
    <name evidence="3" type="ORF">SCLCIDRAFT_293854</name>
</gene>
<dbReference type="Proteomes" id="UP000053989">
    <property type="component" value="Unassembled WGS sequence"/>
</dbReference>
<dbReference type="InParanoid" id="A0A0C3EEH3"/>
<keyword evidence="4" id="KW-1185">Reference proteome</keyword>
<evidence type="ECO:0000313" key="4">
    <source>
        <dbReference type="Proteomes" id="UP000053989"/>
    </source>
</evidence>